<dbReference type="PROSITE" id="PS00356">
    <property type="entry name" value="HTH_LACI_1"/>
    <property type="match status" value="1"/>
</dbReference>
<dbReference type="PANTHER" id="PTHR30146:SF109">
    <property type="entry name" value="HTH-TYPE TRANSCRIPTIONAL REGULATOR GALS"/>
    <property type="match status" value="1"/>
</dbReference>
<dbReference type="InterPro" id="IPR046335">
    <property type="entry name" value="LacI/GalR-like_sensor"/>
</dbReference>
<dbReference type="Pfam" id="PF13377">
    <property type="entry name" value="Peripla_BP_3"/>
    <property type="match status" value="1"/>
</dbReference>
<feature type="domain" description="HTH lacI-type" evidence="4">
    <location>
        <begin position="24"/>
        <end position="78"/>
    </location>
</feature>
<dbReference type="SUPFAM" id="SSF47413">
    <property type="entry name" value="lambda repressor-like DNA-binding domains"/>
    <property type="match status" value="1"/>
</dbReference>
<evidence type="ECO:0000313" key="5">
    <source>
        <dbReference type="EMBL" id="RMB84877.1"/>
    </source>
</evidence>
<keyword evidence="1" id="KW-0805">Transcription regulation</keyword>
<proteinExistence type="predicted"/>
<dbReference type="Pfam" id="PF00356">
    <property type="entry name" value="LacI"/>
    <property type="match status" value="1"/>
</dbReference>
<dbReference type="OrthoDB" id="37081at2"/>
<dbReference type="GO" id="GO:0000976">
    <property type="term" value="F:transcription cis-regulatory region binding"/>
    <property type="evidence" value="ECO:0007669"/>
    <property type="project" value="TreeGrafter"/>
</dbReference>
<gene>
    <name evidence="5" type="ORF">CTZ28_17195</name>
</gene>
<dbReference type="CDD" id="cd06293">
    <property type="entry name" value="PBP1_LacI-like"/>
    <property type="match status" value="1"/>
</dbReference>
<dbReference type="InterPro" id="IPR028082">
    <property type="entry name" value="Peripla_BP_I"/>
</dbReference>
<dbReference type="Proteomes" id="UP000270471">
    <property type="component" value="Unassembled WGS sequence"/>
</dbReference>
<protein>
    <submittedName>
        <fullName evidence="5">LacI family transcriptional regulator</fullName>
    </submittedName>
</protein>
<evidence type="ECO:0000256" key="1">
    <source>
        <dbReference type="ARBA" id="ARBA00023015"/>
    </source>
</evidence>
<evidence type="ECO:0000259" key="4">
    <source>
        <dbReference type="PROSITE" id="PS50932"/>
    </source>
</evidence>
<keyword evidence="3" id="KW-0804">Transcription</keyword>
<keyword evidence="6" id="KW-1185">Reference proteome</keyword>
<comment type="caution">
    <text evidence="5">The sequence shown here is derived from an EMBL/GenBank/DDBJ whole genome shotgun (WGS) entry which is preliminary data.</text>
</comment>
<organism evidence="5 6">
    <name type="scientific">Streptomyces shenzhenensis</name>
    <dbReference type="NCBI Taxonomy" id="943815"/>
    <lineage>
        <taxon>Bacteria</taxon>
        <taxon>Bacillati</taxon>
        <taxon>Actinomycetota</taxon>
        <taxon>Actinomycetes</taxon>
        <taxon>Kitasatosporales</taxon>
        <taxon>Streptomycetaceae</taxon>
        <taxon>Streptomyces</taxon>
    </lineage>
</organism>
<dbReference type="PANTHER" id="PTHR30146">
    <property type="entry name" value="LACI-RELATED TRANSCRIPTIONAL REPRESSOR"/>
    <property type="match status" value="1"/>
</dbReference>
<evidence type="ECO:0000256" key="3">
    <source>
        <dbReference type="ARBA" id="ARBA00023163"/>
    </source>
</evidence>
<dbReference type="PROSITE" id="PS50932">
    <property type="entry name" value="HTH_LACI_2"/>
    <property type="match status" value="1"/>
</dbReference>
<dbReference type="InterPro" id="IPR010982">
    <property type="entry name" value="Lambda_DNA-bd_dom_sf"/>
</dbReference>
<dbReference type="SUPFAM" id="SSF53822">
    <property type="entry name" value="Periplasmic binding protein-like I"/>
    <property type="match status" value="1"/>
</dbReference>
<dbReference type="GO" id="GO:0003700">
    <property type="term" value="F:DNA-binding transcription factor activity"/>
    <property type="evidence" value="ECO:0007669"/>
    <property type="project" value="TreeGrafter"/>
</dbReference>
<dbReference type="RefSeq" id="WP_121890308.1">
    <property type="nucleotide sequence ID" value="NZ_PENI01000009.1"/>
</dbReference>
<dbReference type="SMART" id="SM00354">
    <property type="entry name" value="HTH_LACI"/>
    <property type="match status" value="1"/>
</dbReference>
<dbReference type="InterPro" id="IPR000843">
    <property type="entry name" value="HTH_LacI"/>
</dbReference>
<keyword evidence="2" id="KW-0238">DNA-binding</keyword>
<dbReference type="Gene3D" id="1.10.260.40">
    <property type="entry name" value="lambda repressor-like DNA-binding domains"/>
    <property type="match status" value="1"/>
</dbReference>
<evidence type="ECO:0000256" key="2">
    <source>
        <dbReference type="ARBA" id="ARBA00023125"/>
    </source>
</evidence>
<dbReference type="AlphaFoldDB" id="A0A3M0I6Q2"/>
<dbReference type="CDD" id="cd01392">
    <property type="entry name" value="HTH_LacI"/>
    <property type="match status" value="1"/>
</dbReference>
<dbReference type="EMBL" id="PENI01000009">
    <property type="protein sequence ID" value="RMB84877.1"/>
    <property type="molecule type" value="Genomic_DNA"/>
</dbReference>
<sequence>MPKSSLRRGRVTVAGAEDIVSRRPGIKDVARAAGVSAATVSNFLNWPERVSKNTRSRIQGAVDTLGYVRSESARQTRAKSSRLMGLIVLDMGNPFFVELARGAEAKARERDLKMMLCDSVQDTDVETEYLSLFAEHRAFGVIVSSADVTGRSLSILSKNGIPFVRVDRAGTEKDACSVAVDDVAGSQAAMRHLIEAGHRRLVYVSGPSHLKQIQDRRTGAFRAISDSGIGSRALREIPVDRLDVAAGRDAAARILGFPERPTAVFCANDLLALGMLQTFFSARINVPNDIALVGYDDIEFAAAAAVPLTSVRQPAAAIGGSSVKLLLQEASGTPEEHRHQHVLLQPELVVRNSSMLTL</sequence>
<accession>A0A3M0I6Q2</accession>
<name>A0A3M0I6Q2_9ACTN</name>
<dbReference type="Gene3D" id="3.40.50.2300">
    <property type="match status" value="2"/>
</dbReference>
<reference evidence="5 6" key="1">
    <citation type="submission" date="2017-11" db="EMBL/GenBank/DDBJ databases">
        <title>Draft genome of actinobacteria isolated from guarana (Paullinia cupana (Mart.) Ducke.</title>
        <authorList>
            <person name="Siqueira K.A."/>
            <person name="Liotti R.G."/>
            <person name="Mendes T.A.O."/>
            <person name="Soares M.A."/>
        </authorList>
    </citation>
    <scope>NUCLEOTIDE SEQUENCE [LARGE SCALE GENOMIC DNA]</scope>
    <source>
        <strain evidence="5 6">193</strain>
    </source>
</reference>
<evidence type="ECO:0000313" key="6">
    <source>
        <dbReference type="Proteomes" id="UP000270471"/>
    </source>
</evidence>